<organism evidence="1 2">
    <name type="scientific">Candidatus Mycoplasma haematohominis</name>
    <dbReference type="NCBI Taxonomy" id="1494318"/>
    <lineage>
        <taxon>Bacteria</taxon>
        <taxon>Bacillati</taxon>
        <taxon>Mycoplasmatota</taxon>
        <taxon>Mollicutes</taxon>
        <taxon>Mycoplasmataceae</taxon>
        <taxon>Mycoplasma</taxon>
    </lineage>
</organism>
<dbReference type="AlphaFoldDB" id="A0A478FRF1"/>
<name>A0A478FRF1_9MOLU</name>
<evidence type="ECO:0000313" key="1">
    <source>
        <dbReference type="EMBL" id="GCE64002.1"/>
    </source>
</evidence>
<evidence type="ECO:0000313" key="2">
    <source>
        <dbReference type="Proteomes" id="UP000324831"/>
    </source>
</evidence>
<comment type="caution">
    <text evidence="1">The sequence shown here is derived from an EMBL/GenBank/DDBJ whole genome shotgun (WGS) entry which is preliminary data.</text>
</comment>
<proteinExistence type="predicted"/>
<accession>A0A478FRF1</accession>
<gene>
    <name evidence="1" type="ORF">MHSWG343_10100</name>
</gene>
<reference evidence="1 2" key="1">
    <citation type="submission" date="2019-01" db="EMBL/GenBank/DDBJ databases">
        <title>Draft genome sequences of Candidatus Mycoplasma haemohominis SWG34-3 identified from a patient with pyrexia, anemia and liver dysfunction.</title>
        <authorList>
            <person name="Sekizuka T."/>
            <person name="Hattori N."/>
            <person name="Katano H."/>
            <person name="Takuma T."/>
            <person name="Ito T."/>
            <person name="Arai N."/>
            <person name="Yanai R."/>
            <person name="Ishii S."/>
            <person name="Miura Y."/>
            <person name="Tokunaga T."/>
            <person name="Watanabe H."/>
            <person name="Nomura N."/>
            <person name="Eguchi J."/>
            <person name="Arai T."/>
            <person name="Hasegawa H."/>
            <person name="Nakamaki T."/>
            <person name="Wakita T."/>
            <person name="Niki Y."/>
            <person name="Kuroda M."/>
        </authorList>
    </citation>
    <scope>NUCLEOTIDE SEQUENCE [LARGE SCALE GENOMIC DNA]</scope>
    <source>
        <strain evidence="1">SWG34-3</strain>
    </source>
</reference>
<dbReference type="EMBL" id="BIMN01000007">
    <property type="protein sequence ID" value="GCE64002.1"/>
    <property type="molecule type" value="Genomic_DNA"/>
</dbReference>
<dbReference type="Proteomes" id="UP000324831">
    <property type="component" value="Unassembled WGS sequence"/>
</dbReference>
<protein>
    <submittedName>
        <fullName evidence="1">Uncharacterized protein</fullName>
    </submittedName>
</protein>
<sequence length="261" mass="29652">MAIVKAAVITGGLVIVGGGGGYYISTLFGEPNPKVCIEKPLTGKFGEDFQYHFMDASDNRNDPWWEVRLEHLRDIGNNRSGEEEFQEEKFLSQEFRNDIIKDLEALKNACKSAYEKTSKEIHFSEEVGSDDAEKQNKPKYEQNIWTFCSLAGQKPKLVYEEGVESEYKGNTGKLGENKKKSLVSIKSFDNKEFWEIQAKSFFSWNISFQANSPFKNLHEKPNASEKTVDAFKKVCEDKYKSSDVNDLETLKFCSLQGKTGS</sequence>